<dbReference type="OrthoDB" id="3540486at2759"/>
<sequence length="266" mass="30408">MFDDWAYTGVLNTVDHRPQTEQSVLDPFIGLRRDEIRHAAFCESSQELWSGLLGLDLRSLPKLASLSLVRMGPLPWSMEESRDLSSPTEMSPAQSQDLDCAMYSVTQPAEDSCQAFFHHWRPRDQLFEPRSELQSFALFHRFWTAFLWHLLHRDARRCFDRDYSGWWTFMEYAGRSGHDAAESVCVLSRAEGCGVGGHSHGDMFSWKAGFRLRCLLLCEVGRLEDVGALENANGDMVSGRRRVGAFAEGMNRIQGLLPQRYRHPGY</sequence>
<accession>A0A7S9KMP2</accession>
<dbReference type="EMBL" id="CP031385">
    <property type="protein sequence ID" value="QPG94956.1"/>
    <property type="molecule type" value="Genomic_DNA"/>
</dbReference>
<dbReference type="Proteomes" id="UP000594364">
    <property type="component" value="Chromosome 1"/>
</dbReference>
<evidence type="ECO:0000313" key="1">
    <source>
        <dbReference type="EMBL" id="QPG94956.1"/>
    </source>
</evidence>
<gene>
    <name evidence="1" type="ORF">C2857_007410</name>
</gene>
<protein>
    <submittedName>
        <fullName evidence="1">Uncharacterized protein</fullName>
    </submittedName>
</protein>
<dbReference type="AlphaFoldDB" id="A0A7S9KMP2"/>
<evidence type="ECO:0000313" key="2">
    <source>
        <dbReference type="Proteomes" id="UP000594364"/>
    </source>
</evidence>
<reference evidence="1 2" key="1">
    <citation type="journal article" date="2018" name="PLoS Genet.">
        <title>Repeat elements organise 3D genome structure and mediate transcription in the filamentous fungus Epichloe festucae.</title>
        <authorList>
            <person name="Winter D.J."/>
            <person name="Ganley A.R.D."/>
            <person name="Young C.A."/>
            <person name="Liachko I."/>
            <person name="Schardl C.L."/>
            <person name="Dupont P.Y."/>
            <person name="Berry D."/>
            <person name="Ram A."/>
            <person name="Scott B."/>
            <person name="Cox M.P."/>
        </authorList>
    </citation>
    <scope>NUCLEOTIDE SEQUENCE [LARGE SCALE GENOMIC DNA]</scope>
    <source>
        <strain evidence="1 2">Fl1</strain>
    </source>
</reference>
<organism evidence="1 2">
    <name type="scientific">Epichloe festucae (strain Fl1)</name>
    <dbReference type="NCBI Taxonomy" id="877507"/>
    <lineage>
        <taxon>Eukaryota</taxon>
        <taxon>Fungi</taxon>
        <taxon>Dikarya</taxon>
        <taxon>Ascomycota</taxon>
        <taxon>Pezizomycotina</taxon>
        <taxon>Sordariomycetes</taxon>
        <taxon>Hypocreomycetidae</taxon>
        <taxon>Hypocreales</taxon>
        <taxon>Clavicipitaceae</taxon>
        <taxon>Epichloe</taxon>
    </lineage>
</organism>
<keyword evidence="2" id="KW-1185">Reference proteome</keyword>
<proteinExistence type="predicted"/>
<name>A0A7S9KMP2_EPIFF</name>